<reference evidence="1 2" key="2">
    <citation type="journal article" date="2009" name="PLoS ONE">
        <title>An integrated genetic and cytogenetic map of the cucumber genome.</title>
        <authorList>
            <person name="Ren Y."/>
            <person name="Zhang Z."/>
            <person name="Liu J."/>
            <person name="Staub J.E."/>
            <person name="Han Y."/>
            <person name="Cheng Z."/>
            <person name="Li X."/>
            <person name="Lu J."/>
            <person name="Miao H."/>
            <person name="Kang H."/>
            <person name="Xie B."/>
            <person name="Gu X."/>
            <person name="Wang X."/>
            <person name="Du Y."/>
            <person name="Jin W."/>
            <person name="Huang S."/>
        </authorList>
    </citation>
    <scope>NUCLEOTIDE SEQUENCE [LARGE SCALE GENOMIC DNA]</scope>
    <source>
        <strain evidence="2">cv. 9930</strain>
    </source>
</reference>
<dbReference type="EMBL" id="CM002926">
    <property type="protein sequence ID" value="KGN51849.1"/>
    <property type="molecule type" value="Genomic_DNA"/>
</dbReference>
<evidence type="ECO:0000313" key="2">
    <source>
        <dbReference type="Proteomes" id="UP000029981"/>
    </source>
</evidence>
<dbReference type="Proteomes" id="UP000029981">
    <property type="component" value="Chromosome 5"/>
</dbReference>
<accession>A0A0A0KSG2</accession>
<sequence>MLMNTKTVPATSNLLLCKDHTASIDDQEGKVCYHPILPMASPFHSNGVNLLDPDAVFYSYLSHCHRRVRAGSTGGRLAPHFRQRQGGTVGGNPDRKSVCVFVIPSSFLSSSCSSLVSIWINP</sequence>
<evidence type="ECO:0000313" key="1">
    <source>
        <dbReference type="EMBL" id="KGN51849.1"/>
    </source>
</evidence>
<reference evidence="1 2" key="1">
    <citation type="journal article" date="2009" name="Nat. Genet.">
        <title>The genome of the cucumber, Cucumis sativus L.</title>
        <authorList>
            <person name="Huang S."/>
            <person name="Li R."/>
            <person name="Zhang Z."/>
            <person name="Li L."/>
            <person name="Gu X."/>
            <person name="Fan W."/>
            <person name="Lucas W.J."/>
            <person name="Wang X."/>
            <person name="Xie B."/>
            <person name="Ni P."/>
            <person name="Ren Y."/>
            <person name="Zhu H."/>
            <person name="Li J."/>
            <person name="Lin K."/>
            <person name="Jin W."/>
            <person name="Fei Z."/>
            <person name="Li G."/>
            <person name="Staub J."/>
            <person name="Kilian A."/>
            <person name="van der Vossen E.A."/>
            <person name="Wu Y."/>
            <person name="Guo J."/>
            <person name="He J."/>
            <person name="Jia Z."/>
            <person name="Ren Y."/>
            <person name="Tian G."/>
            <person name="Lu Y."/>
            <person name="Ruan J."/>
            <person name="Qian W."/>
            <person name="Wang M."/>
            <person name="Huang Q."/>
            <person name="Li B."/>
            <person name="Xuan Z."/>
            <person name="Cao J."/>
            <person name="Asan"/>
            <person name="Wu Z."/>
            <person name="Zhang J."/>
            <person name="Cai Q."/>
            <person name="Bai Y."/>
            <person name="Zhao B."/>
            <person name="Han Y."/>
            <person name="Li Y."/>
            <person name="Li X."/>
            <person name="Wang S."/>
            <person name="Shi Q."/>
            <person name="Liu S."/>
            <person name="Cho W.K."/>
            <person name="Kim J.Y."/>
            <person name="Xu Y."/>
            <person name="Heller-Uszynska K."/>
            <person name="Miao H."/>
            <person name="Cheng Z."/>
            <person name="Zhang S."/>
            <person name="Wu J."/>
            <person name="Yang Y."/>
            <person name="Kang H."/>
            <person name="Li M."/>
            <person name="Liang H."/>
            <person name="Ren X."/>
            <person name="Shi Z."/>
            <person name="Wen M."/>
            <person name="Jian M."/>
            <person name="Yang H."/>
            <person name="Zhang G."/>
            <person name="Yang Z."/>
            <person name="Chen R."/>
            <person name="Liu S."/>
            <person name="Li J."/>
            <person name="Ma L."/>
            <person name="Liu H."/>
            <person name="Zhou Y."/>
            <person name="Zhao J."/>
            <person name="Fang X."/>
            <person name="Li G."/>
            <person name="Fang L."/>
            <person name="Li Y."/>
            <person name="Liu D."/>
            <person name="Zheng H."/>
            <person name="Zhang Y."/>
            <person name="Qin N."/>
            <person name="Li Z."/>
            <person name="Yang G."/>
            <person name="Yang S."/>
            <person name="Bolund L."/>
            <person name="Kristiansen K."/>
            <person name="Zheng H."/>
            <person name="Li S."/>
            <person name="Zhang X."/>
            <person name="Yang H."/>
            <person name="Wang J."/>
            <person name="Sun R."/>
            <person name="Zhang B."/>
            <person name="Jiang S."/>
            <person name="Wang J."/>
            <person name="Du Y."/>
            <person name="Li S."/>
        </authorList>
    </citation>
    <scope>NUCLEOTIDE SEQUENCE [LARGE SCALE GENOMIC DNA]</scope>
    <source>
        <strain evidence="2">cv. 9930</strain>
    </source>
</reference>
<gene>
    <name evidence="1" type="ORF">Csa_5G603945</name>
</gene>
<organism evidence="1 2">
    <name type="scientific">Cucumis sativus</name>
    <name type="common">Cucumber</name>
    <dbReference type="NCBI Taxonomy" id="3659"/>
    <lineage>
        <taxon>Eukaryota</taxon>
        <taxon>Viridiplantae</taxon>
        <taxon>Streptophyta</taxon>
        <taxon>Embryophyta</taxon>
        <taxon>Tracheophyta</taxon>
        <taxon>Spermatophyta</taxon>
        <taxon>Magnoliopsida</taxon>
        <taxon>eudicotyledons</taxon>
        <taxon>Gunneridae</taxon>
        <taxon>Pentapetalae</taxon>
        <taxon>rosids</taxon>
        <taxon>fabids</taxon>
        <taxon>Cucurbitales</taxon>
        <taxon>Cucurbitaceae</taxon>
        <taxon>Benincaseae</taxon>
        <taxon>Cucumis</taxon>
    </lineage>
</organism>
<reference evidence="1 2" key="3">
    <citation type="journal article" date="2010" name="BMC Genomics">
        <title>Transcriptome sequencing and comparative analysis of cucumber flowers with different sex types.</title>
        <authorList>
            <person name="Guo S."/>
            <person name="Zheng Y."/>
            <person name="Joung J.G."/>
            <person name="Liu S."/>
            <person name="Zhang Z."/>
            <person name="Crasta O.R."/>
            <person name="Sobral B.W."/>
            <person name="Xu Y."/>
            <person name="Huang S."/>
            <person name="Fei Z."/>
        </authorList>
    </citation>
    <scope>NUCLEOTIDE SEQUENCE [LARGE SCALE GENOMIC DNA]</scope>
    <source>
        <strain evidence="2">cv. 9930</strain>
    </source>
</reference>
<protein>
    <submittedName>
        <fullName evidence="1">Uncharacterized protein</fullName>
    </submittedName>
</protein>
<name>A0A0A0KSG2_CUCSA</name>
<keyword evidence="2" id="KW-1185">Reference proteome</keyword>
<dbReference type="Gramene" id="KGN51849">
    <property type="protein sequence ID" value="KGN51849"/>
    <property type="gene ID" value="Csa_5G603945"/>
</dbReference>
<reference evidence="1 2" key="4">
    <citation type="journal article" date="2011" name="BMC Genomics">
        <title>RNA-Seq improves annotation of protein-coding genes in the cucumber genome.</title>
        <authorList>
            <person name="Li Z."/>
            <person name="Zhang Z."/>
            <person name="Yan P."/>
            <person name="Huang S."/>
            <person name="Fei Z."/>
            <person name="Lin K."/>
        </authorList>
    </citation>
    <scope>NUCLEOTIDE SEQUENCE [LARGE SCALE GENOMIC DNA]</scope>
    <source>
        <strain evidence="2">cv. 9930</strain>
    </source>
</reference>
<proteinExistence type="predicted"/>
<dbReference type="AlphaFoldDB" id="A0A0A0KSG2"/>